<dbReference type="Pfam" id="PF00126">
    <property type="entry name" value="HTH_1"/>
    <property type="match status" value="1"/>
</dbReference>
<evidence type="ECO:0000313" key="8">
    <source>
        <dbReference type="Proteomes" id="UP000220629"/>
    </source>
</evidence>
<dbReference type="Gene3D" id="1.10.10.10">
    <property type="entry name" value="Winged helix-like DNA-binding domain superfamily/Winged helix DNA-binding domain"/>
    <property type="match status" value="1"/>
</dbReference>
<feature type="domain" description="HTH lysR-type" evidence="5">
    <location>
        <begin position="11"/>
        <end position="68"/>
    </location>
</feature>
<keyword evidence="3" id="KW-0238">DNA-binding</keyword>
<dbReference type="SUPFAM" id="SSF53850">
    <property type="entry name" value="Periplasmic binding protein-like II"/>
    <property type="match status" value="1"/>
</dbReference>
<keyword evidence="4" id="KW-0804">Transcription</keyword>
<dbReference type="CDD" id="cd08432">
    <property type="entry name" value="PBP2_GcdR_TrpI_HvrB_AmpR_like"/>
    <property type="match status" value="1"/>
</dbReference>
<dbReference type="Gene3D" id="3.40.190.10">
    <property type="entry name" value="Periplasmic binding protein-like II"/>
    <property type="match status" value="2"/>
</dbReference>
<evidence type="ECO:0000256" key="2">
    <source>
        <dbReference type="ARBA" id="ARBA00023015"/>
    </source>
</evidence>
<dbReference type="Proteomes" id="UP001059745">
    <property type="component" value="Chromosome 2"/>
</dbReference>
<dbReference type="PANTHER" id="PTHR30537:SF79">
    <property type="entry name" value="TRANSCRIPTIONAL REGULATOR-RELATED"/>
    <property type="match status" value="1"/>
</dbReference>
<dbReference type="InterPro" id="IPR058163">
    <property type="entry name" value="LysR-type_TF_proteobact-type"/>
</dbReference>
<dbReference type="GO" id="GO:0003700">
    <property type="term" value="F:DNA-binding transcription factor activity"/>
    <property type="evidence" value="ECO:0007669"/>
    <property type="project" value="InterPro"/>
</dbReference>
<sequence length="313" mass="34593">MKNIEQLPNDPPLRAVRAFEAFARLGSVTAAAAELDITPSAVSHQLQLLDAFILTPLTVREGRTLALTDEGRDYYRSISAAFSVLRSATGFVRDRSSLRQITISLIPLFGIGWFVPRLHRFLDQNTDVDVNVLYANHRNYRSDASDLSIRFGAGAADWPGYRCEKLLPGAMVPVCHPAFRRRFGPLRKPADLATVPLVHDEDRSTWVNWLRNAGVRNVPPVVGPMFEDGQLTLSAIRAGLGAGLMRAPLIEAELAGGELVQLFDTALDDGRDYYLCTRDDLDLPDGARRLAQWLRVTAAESMRRLAAAAATQR</sequence>
<dbReference type="InterPro" id="IPR000847">
    <property type="entry name" value="LysR_HTH_N"/>
</dbReference>
<dbReference type="GO" id="GO:0043565">
    <property type="term" value="F:sequence-specific DNA binding"/>
    <property type="evidence" value="ECO:0007669"/>
    <property type="project" value="TreeGrafter"/>
</dbReference>
<dbReference type="PANTHER" id="PTHR30537">
    <property type="entry name" value="HTH-TYPE TRANSCRIPTIONAL REGULATOR"/>
    <property type="match status" value="1"/>
</dbReference>
<evidence type="ECO:0000256" key="3">
    <source>
        <dbReference type="ARBA" id="ARBA00023125"/>
    </source>
</evidence>
<reference evidence="7" key="3">
    <citation type="submission" date="2022-09" db="EMBL/GenBank/DDBJ databases">
        <title>Genomic of Burkholderia gladioli.</title>
        <authorList>
            <person name="Wu H."/>
        </authorList>
    </citation>
    <scope>NUCLEOTIDE SEQUENCE</scope>
    <source>
        <strain evidence="7">ZN-S4</strain>
    </source>
</reference>
<dbReference type="GO" id="GO:0006351">
    <property type="term" value="P:DNA-templated transcription"/>
    <property type="evidence" value="ECO:0007669"/>
    <property type="project" value="TreeGrafter"/>
</dbReference>
<keyword evidence="2" id="KW-0805">Transcription regulation</keyword>
<reference evidence="8" key="1">
    <citation type="submission" date="2017-09" db="EMBL/GenBank/DDBJ databases">
        <title>FDA dAtabase for Regulatory Grade micrObial Sequences (FDA-ARGOS): Supporting development and validation of Infectious Disease Dx tests.</title>
        <authorList>
            <person name="Minogue T."/>
            <person name="Wolcott M."/>
            <person name="Wasieloski L."/>
            <person name="Aguilar W."/>
            <person name="Moore D."/>
            <person name="Tallon L."/>
            <person name="Sadzewicz L."/>
            <person name="Ott S."/>
            <person name="Zhao X."/>
            <person name="Nagaraj S."/>
            <person name="Vavikolanu K."/>
            <person name="Aluvathingal J."/>
            <person name="Nadendla S."/>
            <person name="Sichtig H."/>
        </authorList>
    </citation>
    <scope>NUCLEOTIDE SEQUENCE [LARGE SCALE GENOMIC DNA]</scope>
    <source>
        <strain evidence="8">FDAARGOS_390</strain>
    </source>
</reference>
<dbReference type="InterPro" id="IPR036390">
    <property type="entry name" value="WH_DNA-bd_sf"/>
</dbReference>
<evidence type="ECO:0000313" key="6">
    <source>
        <dbReference type="EMBL" id="PEH41545.1"/>
    </source>
</evidence>
<dbReference type="EMBL" id="CP104215">
    <property type="protein sequence ID" value="UWX75177.1"/>
    <property type="molecule type" value="Genomic_DNA"/>
</dbReference>
<evidence type="ECO:0000256" key="1">
    <source>
        <dbReference type="ARBA" id="ARBA00009437"/>
    </source>
</evidence>
<evidence type="ECO:0000313" key="7">
    <source>
        <dbReference type="EMBL" id="UWX75177.1"/>
    </source>
</evidence>
<dbReference type="PROSITE" id="PS50931">
    <property type="entry name" value="HTH_LYSR"/>
    <property type="match status" value="1"/>
</dbReference>
<dbReference type="RefSeq" id="WP_013689261.1">
    <property type="nucleotide sequence ID" value="NZ_CADEPO010000019.1"/>
</dbReference>
<dbReference type="OMA" id="LFHTNYP"/>
<dbReference type="Proteomes" id="UP000220629">
    <property type="component" value="Unassembled WGS sequence"/>
</dbReference>
<accession>A0A118NUZ6</accession>
<dbReference type="AlphaFoldDB" id="A0A118NUZ6"/>
<dbReference type="EMBL" id="PDDY01000001">
    <property type="protein sequence ID" value="PEH41545.1"/>
    <property type="molecule type" value="Genomic_DNA"/>
</dbReference>
<dbReference type="SUPFAM" id="SSF46785">
    <property type="entry name" value="Winged helix' DNA-binding domain"/>
    <property type="match status" value="1"/>
</dbReference>
<evidence type="ECO:0000256" key="4">
    <source>
        <dbReference type="ARBA" id="ARBA00023163"/>
    </source>
</evidence>
<comment type="similarity">
    <text evidence="1">Belongs to the LysR transcriptional regulatory family.</text>
</comment>
<proteinExistence type="inferred from homology"/>
<dbReference type="InterPro" id="IPR036388">
    <property type="entry name" value="WH-like_DNA-bd_sf"/>
</dbReference>
<protein>
    <submittedName>
        <fullName evidence="6">LysR family transcriptional regulator</fullName>
    </submittedName>
    <submittedName>
        <fullName evidence="7">LysR substrate-binding domain-containing protein</fullName>
    </submittedName>
</protein>
<evidence type="ECO:0000259" key="5">
    <source>
        <dbReference type="PROSITE" id="PS50931"/>
    </source>
</evidence>
<dbReference type="Pfam" id="PF03466">
    <property type="entry name" value="LysR_substrate"/>
    <property type="match status" value="1"/>
</dbReference>
<organism evidence="6 8">
    <name type="scientific">Burkholderia gladioli</name>
    <name type="common">Pseudomonas marginata</name>
    <name type="synonym">Phytomonas marginata</name>
    <dbReference type="NCBI Taxonomy" id="28095"/>
    <lineage>
        <taxon>Bacteria</taxon>
        <taxon>Pseudomonadati</taxon>
        <taxon>Pseudomonadota</taxon>
        <taxon>Betaproteobacteria</taxon>
        <taxon>Burkholderiales</taxon>
        <taxon>Burkholderiaceae</taxon>
        <taxon>Burkholderia</taxon>
    </lineage>
</organism>
<dbReference type="GeneID" id="66461900"/>
<gene>
    <name evidence="6" type="ORF">CRM94_04885</name>
    <name evidence="7" type="ORF">NYZ96_27125</name>
</gene>
<name>A0A118NUZ6_BURGA</name>
<reference evidence="6" key="2">
    <citation type="submission" date="2017-09" db="EMBL/GenBank/DDBJ databases">
        <title>FDA dAtabase for Regulatory Grade micrObial Sequences (FDA-ARGOS): Supporting development and validation of Infectious Disease Dx tests.</title>
        <authorList>
            <person name="Minogue T."/>
            <person name="Wolcott M."/>
            <person name="Wasieloski L."/>
            <person name="Aguilar W."/>
            <person name="Moore D."/>
            <person name="Tallon L.J."/>
            <person name="Sadzewicz L."/>
            <person name="Ott S."/>
            <person name="Zhao X."/>
            <person name="Nagaraj S."/>
            <person name="Vavikolanu K."/>
            <person name="Aluvathingal J."/>
            <person name="Nadendla S."/>
            <person name="Sichtig H."/>
        </authorList>
    </citation>
    <scope>NUCLEOTIDE SEQUENCE</scope>
    <source>
        <strain evidence="6">FDAARGOS_390</strain>
    </source>
</reference>
<dbReference type="InterPro" id="IPR005119">
    <property type="entry name" value="LysR_subst-bd"/>
</dbReference>